<evidence type="ECO:0000313" key="2">
    <source>
        <dbReference type="Proteomes" id="UP000308600"/>
    </source>
</evidence>
<name>A0ACD3AY23_9AGAR</name>
<evidence type="ECO:0000313" key="1">
    <source>
        <dbReference type="EMBL" id="TFK70189.1"/>
    </source>
</evidence>
<gene>
    <name evidence="1" type="ORF">BDN72DRAFT_839393</name>
</gene>
<proteinExistence type="predicted"/>
<keyword evidence="2" id="KW-1185">Reference proteome</keyword>
<dbReference type="EMBL" id="ML208317">
    <property type="protein sequence ID" value="TFK70189.1"/>
    <property type="molecule type" value="Genomic_DNA"/>
</dbReference>
<organism evidence="1 2">
    <name type="scientific">Pluteus cervinus</name>
    <dbReference type="NCBI Taxonomy" id="181527"/>
    <lineage>
        <taxon>Eukaryota</taxon>
        <taxon>Fungi</taxon>
        <taxon>Dikarya</taxon>
        <taxon>Basidiomycota</taxon>
        <taxon>Agaricomycotina</taxon>
        <taxon>Agaricomycetes</taxon>
        <taxon>Agaricomycetidae</taxon>
        <taxon>Agaricales</taxon>
        <taxon>Pluteineae</taxon>
        <taxon>Pluteaceae</taxon>
        <taxon>Pluteus</taxon>
    </lineage>
</organism>
<sequence length="248" mass="28410">MYPSSISSRISSAWNAFWYPAPKCWSFILFSIDHAAILKSINDNQLRSALQEIEPKRYLGLINYSGRSARNNTNKTVSFTLIPLSRGIPAQLHDTFRPKHPENHPIDDIEPLETSKPFPLPNIYFDFHSPRQAVKVSYTEKIPGNATMLSGRSPSQVIRSDTRIIMDKLRNRNSSSEEHGNGARFVLPITDISYNFSKEEFSGLSDFLEEAARLKRVIKEAKARRPERTRLELPAIWTYFIASALKWL</sequence>
<accession>A0ACD3AY23</accession>
<dbReference type="Proteomes" id="UP000308600">
    <property type="component" value="Unassembled WGS sequence"/>
</dbReference>
<reference evidence="1 2" key="1">
    <citation type="journal article" date="2019" name="Nat. Ecol. Evol.">
        <title>Megaphylogeny resolves global patterns of mushroom evolution.</title>
        <authorList>
            <person name="Varga T."/>
            <person name="Krizsan K."/>
            <person name="Foldi C."/>
            <person name="Dima B."/>
            <person name="Sanchez-Garcia M."/>
            <person name="Sanchez-Ramirez S."/>
            <person name="Szollosi G.J."/>
            <person name="Szarkandi J.G."/>
            <person name="Papp V."/>
            <person name="Albert L."/>
            <person name="Andreopoulos W."/>
            <person name="Angelini C."/>
            <person name="Antonin V."/>
            <person name="Barry K.W."/>
            <person name="Bougher N.L."/>
            <person name="Buchanan P."/>
            <person name="Buyck B."/>
            <person name="Bense V."/>
            <person name="Catcheside P."/>
            <person name="Chovatia M."/>
            <person name="Cooper J."/>
            <person name="Damon W."/>
            <person name="Desjardin D."/>
            <person name="Finy P."/>
            <person name="Geml J."/>
            <person name="Haridas S."/>
            <person name="Hughes K."/>
            <person name="Justo A."/>
            <person name="Karasinski D."/>
            <person name="Kautmanova I."/>
            <person name="Kiss B."/>
            <person name="Kocsube S."/>
            <person name="Kotiranta H."/>
            <person name="LaButti K.M."/>
            <person name="Lechner B.E."/>
            <person name="Liimatainen K."/>
            <person name="Lipzen A."/>
            <person name="Lukacs Z."/>
            <person name="Mihaltcheva S."/>
            <person name="Morgado L.N."/>
            <person name="Niskanen T."/>
            <person name="Noordeloos M.E."/>
            <person name="Ohm R.A."/>
            <person name="Ortiz-Santana B."/>
            <person name="Ovrebo C."/>
            <person name="Racz N."/>
            <person name="Riley R."/>
            <person name="Savchenko A."/>
            <person name="Shiryaev A."/>
            <person name="Soop K."/>
            <person name="Spirin V."/>
            <person name="Szebenyi C."/>
            <person name="Tomsovsky M."/>
            <person name="Tulloss R.E."/>
            <person name="Uehling J."/>
            <person name="Grigoriev I.V."/>
            <person name="Vagvolgyi C."/>
            <person name="Papp T."/>
            <person name="Martin F.M."/>
            <person name="Miettinen O."/>
            <person name="Hibbett D.S."/>
            <person name="Nagy L.G."/>
        </authorList>
    </citation>
    <scope>NUCLEOTIDE SEQUENCE [LARGE SCALE GENOMIC DNA]</scope>
    <source>
        <strain evidence="1 2">NL-1719</strain>
    </source>
</reference>
<protein>
    <submittedName>
        <fullName evidence="1">Uncharacterized protein</fullName>
    </submittedName>
</protein>